<name>A0A0W0YYY9_LEGSP</name>
<organism evidence="1 2">
    <name type="scientific">Legionella spiritensis</name>
    <dbReference type="NCBI Taxonomy" id="452"/>
    <lineage>
        <taxon>Bacteria</taxon>
        <taxon>Pseudomonadati</taxon>
        <taxon>Pseudomonadota</taxon>
        <taxon>Gammaproteobacteria</taxon>
        <taxon>Legionellales</taxon>
        <taxon>Legionellaceae</taxon>
        <taxon>Legionella</taxon>
    </lineage>
</organism>
<reference evidence="1 2" key="1">
    <citation type="submission" date="2015-11" db="EMBL/GenBank/DDBJ databases">
        <title>Genomic analysis of 38 Legionella species identifies large and diverse effector repertoires.</title>
        <authorList>
            <person name="Burstein D."/>
            <person name="Amaro F."/>
            <person name="Zusman T."/>
            <person name="Lifshitz Z."/>
            <person name="Cohen O."/>
            <person name="Gilbert J.A."/>
            <person name="Pupko T."/>
            <person name="Shuman H.A."/>
            <person name="Segal G."/>
        </authorList>
    </citation>
    <scope>NUCLEOTIDE SEQUENCE [LARGE SCALE GENOMIC DNA]</scope>
    <source>
        <strain evidence="1 2">Mt.St.Helens-9</strain>
    </source>
</reference>
<evidence type="ECO:0000313" key="2">
    <source>
        <dbReference type="Proteomes" id="UP000054877"/>
    </source>
</evidence>
<dbReference type="AlphaFoldDB" id="A0A0W0YYY9"/>
<dbReference type="PATRIC" id="fig|452.5.peg.2172"/>
<gene>
    <name evidence="1" type="ORF">Lspi_1972</name>
</gene>
<dbReference type="STRING" id="452.Lspi_1972"/>
<evidence type="ECO:0000313" key="1">
    <source>
        <dbReference type="EMBL" id="KTD62122.1"/>
    </source>
</evidence>
<comment type="caution">
    <text evidence="1">The sequence shown here is derived from an EMBL/GenBank/DDBJ whole genome shotgun (WGS) entry which is preliminary data.</text>
</comment>
<proteinExistence type="predicted"/>
<dbReference type="EMBL" id="LNYX01000030">
    <property type="protein sequence ID" value="KTD62122.1"/>
    <property type="molecule type" value="Genomic_DNA"/>
</dbReference>
<dbReference type="Proteomes" id="UP000054877">
    <property type="component" value="Unassembled WGS sequence"/>
</dbReference>
<keyword evidence="2" id="KW-1185">Reference proteome</keyword>
<accession>A0A0W0YYY9</accession>
<dbReference type="OrthoDB" id="5631492at2"/>
<dbReference type="RefSeq" id="WP_058483892.1">
    <property type="nucleotide sequence ID" value="NZ_CAAAII010000007.1"/>
</dbReference>
<sequence>MGRDLLIPGFGWAGHVGISTTYMMSPDGMGNNADQVIEVLNENPVGQINTISNFKSRSKYWGSKYGVADRGVIGYNILVEANQQRWWCPKYTNDTNYHIGAGIPTTGQVLECGTWRCDTYALWAFYSQGLDTMPGRVWLPRNLFNFFPYFNDERFTAESSEQPSEILAYKSLENVTADDLNDMPYEEFQMIMDTPPVHYMTSPSTVQMQFAYNSNLNEML</sequence>
<protein>
    <submittedName>
        <fullName evidence="1">Uncharacterized protein</fullName>
    </submittedName>
</protein>